<feature type="signal peptide" evidence="2">
    <location>
        <begin position="1"/>
        <end position="17"/>
    </location>
</feature>
<dbReference type="AlphaFoldDB" id="A0A7J6KVK6"/>
<dbReference type="Proteomes" id="UP000591131">
    <property type="component" value="Unassembled WGS sequence"/>
</dbReference>
<sequence>MSRFLLTTVLVSAVAQSRTVVDDVNERFIHGHATDDLTASGVILHHFSPAHAVELGEPWRPYTPEECAAHHYSGCDTTGDRACTLISNNQTRDEKDGSIPVYSTSVGGIIFNPQKSTVMCAYSQDGGTDDRSNRGCGCHQGDTACEQRQTNNSCVLDVKAGVEDYGVCWWGPDDLKQMFEHQEGVYNEVVLDTTPWLDNLPDSIEAFFYVKGADKLNDTIDAYHTFLQSYPDACVPLLEMDIHATDSPFSYSKQVTDGKTDCKSTIDYTDDNSGDDESDSASDPSSAHGIGSVLPLTLAITLLSTLLA</sequence>
<reference evidence="3 4" key="1">
    <citation type="submission" date="2020-04" db="EMBL/GenBank/DDBJ databases">
        <title>Perkinsus chesapeaki whole genome sequence.</title>
        <authorList>
            <person name="Bogema D.R."/>
        </authorList>
    </citation>
    <scope>NUCLEOTIDE SEQUENCE [LARGE SCALE GENOMIC DNA]</scope>
    <source>
        <strain evidence="3">ATCC PRA-425</strain>
    </source>
</reference>
<evidence type="ECO:0000313" key="3">
    <source>
        <dbReference type="EMBL" id="KAF4651353.1"/>
    </source>
</evidence>
<keyword evidence="2" id="KW-0732">Signal</keyword>
<feature type="compositionally biased region" description="Acidic residues" evidence="1">
    <location>
        <begin position="268"/>
        <end position="280"/>
    </location>
</feature>
<accession>A0A7J6KVK6</accession>
<organism evidence="3 4">
    <name type="scientific">Perkinsus chesapeaki</name>
    <name type="common">Clam parasite</name>
    <name type="synonym">Perkinsus andrewsi</name>
    <dbReference type="NCBI Taxonomy" id="330153"/>
    <lineage>
        <taxon>Eukaryota</taxon>
        <taxon>Sar</taxon>
        <taxon>Alveolata</taxon>
        <taxon>Perkinsozoa</taxon>
        <taxon>Perkinsea</taxon>
        <taxon>Perkinsida</taxon>
        <taxon>Perkinsidae</taxon>
        <taxon>Perkinsus</taxon>
    </lineage>
</organism>
<comment type="caution">
    <text evidence="3">The sequence shown here is derived from an EMBL/GenBank/DDBJ whole genome shotgun (WGS) entry which is preliminary data.</text>
</comment>
<proteinExistence type="predicted"/>
<evidence type="ECO:0000256" key="1">
    <source>
        <dbReference type="SAM" id="MobiDB-lite"/>
    </source>
</evidence>
<name>A0A7J6KVK6_PERCH</name>
<evidence type="ECO:0000313" key="4">
    <source>
        <dbReference type="Proteomes" id="UP000591131"/>
    </source>
</evidence>
<gene>
    <name evidence="3" type="ORF">FOL47_000458</name>
</gene>
<evidence type="ECO:0000256" key="2">
    <source>
        <dbReference type="SAM" id="SignalP"/>
    </source>
</evidence>
<dbReference type="OrthoDB" id="10313296at2759"/>
<keyword evidence="4" id="KW-1185">Reference proteome</keyword>
<feature type="region of interest" description="Disordered" evidence="1">
    <location>
        <begin position="251"/>
        <end position="288"/>
    </location>
</feature>
<dbReference type="EMBL" id="JAAPAO010001077">
    <property type="protein sequence ID" value="KAF4651353.1"/>
    <property type="molecule type" value="Genomic_DNA"/>
</dbReference>
<feature type="chain" id="PRO_5029669457" evidence="2">
    <location>
        <begin position="18"/>
        <end position="308"/>
    </location>
</feature>
<protein>
    <submittedName>
        <fullName evidence="3">Uncharacterized protein</fullName>
    </submittedName>
</protein>